<feature type="domain" description="GFO/IDH/MocA-like oxidoreductase" evidence="4">
    <location>
        <begin position="138"/>
        <end position="244"/>
    </location>
</feature>
<name>A0AAU8BPR2_9VIBR</name>
<evidence type="ECO:0000259" key="3">
    <source>
        <dbReference type="Pfam" id="PF01408"/>
    </source>
</evidence>
<comment type="similarity">
    <text evidence="1">Belongs to the Gfo/Idh/MocA family.</text>
</comment>
<dbReference type="SUPFAM" id="SSF55347">
    <property type="entry name" value="Glyceraldehyde-3-phosphate dehydrogenase-like, C-terminal domain"/>
    <property type="match status" value="1"/>
</dbReference>
<dbReference type="Gene3D" id="3.40.50.720">
    <property type="entry name" value="NAD(P)-binding Rossmann-like Domain"/>
    <property type="match status" value="1"/>
</dbReference>
<organism evidence="5">
    <name type="scientific">Vibrio chaetopteri</name>
    <dbReference type="NCBI Taxonomy" id="3016528"/>
    <lineage>
        <taxon>Bacteria</taxon>
        <taxon>Pseudomonadati</taxon>
        <taxon>Pseudomonadota</taxon>
        <taxon>Gammaproteobacteria</taxon>
        <taxon>Vibrionales</taxon>
        <taxon>Vibrionaceae</taxon>
        <taxon>Vibrio</taxon>
    </lineage>
</organism>
<evidence type="ECO:0000313" key="5">
    <source>
        <dbReference type="EMBL" id="XCD18346.1"/>
    </source>
</evidence>
<dbReference type="Pfam" id="PF01408">
    <property type="entry name" value="GFO_IDH_MocA"/>
    <property type="match status" value="1"/>
</dbReference>
<dbReference type="InterPro" id="IPR036291">
    <property type="entry name" value="NAD(P)-bd_dom_sf"/>
</dbReference>
<protein>
    <submittedName>
        <fullName evidence="5">Gfo/Idh/MocA family protein</fullName>
    </submittedName>
</protein>
<dbReference type="Pfam" id="PF22725">
    <property type="entry name" value="GFO_IDH_MocA_C3"/>
    <property type="match status" value="1"/>
</dbReference>
<dbReference type="PANTHER" id="PTHR22604">
    <property type="entry name" value="OXIDOREDUCTASES"/>
    <property type="match status" value="1"/>
</dbReference>
<evidence type="ECO:0000256" key="2">
    <source>
        <dbReference type="ARBA" id="ARBA00023002"/>
    </source>
</evidence>
<accession>A0AAU8BPR2</accession>
<dbReference type="GO" id="GO:0000166">
    <property type="term" value="F:nucleotide binding"/>
    <property type="evidence" value="ECO:0007669"/>
    <property type="project" value="InterPro"/>
</dbReference>
<dbReference type="AlphaFoldDB" id="A0AAU8BPR2"/>
<dbReference type="KEGG" id="vck:PG915_16340"/>
<dbReference type="InterPro" id="IPR050984">
    <property type="entry name" value="Gfo/Idh/MocA_domain"/>
</dbReference>
<dbReference type="SUPFAM" id="SSF51735">
    <property type="entry name" value="NAD(P)-binding Rossmann-fold domains"/>
    <property type="match status" value="1"/>
</dbReference>
<dbReference type="Gene3D" id="3.30.360.10">
    <property type="entry name" value="Dihydrodipicolinate Reductase, domain 2"/>
    <property type="match status" value="1"/>
</dbReference>
<dbReference type="InterPro" id="IPR055170">
    <property type="entry name" value="GFO_IDH_MocA-like_dom"/>
</dbReference>
<reference evidence="5" key="1">
    <citation type="submission" date="2023-01" db="EMBL/GenBank/DDBJ databases">
        <title>Vibrio sp. CB1-14 genome sequencing.</title>
        <authorList>
            <person name="Otstavnykh N."/>
            <person name="Isaeva M."/>
            <person name="Meleshko D."/>
        </authorList>
    </citation>
    <scope>NUCLEOTIDE SEQUENCE</scope>
    <source>
        <strain evidence="5">CB1-14</strain>
    </source>
</reference>
<dbReference type="PANTHER" id="PTHR22604:SF105">
    <property type="entry name" value="TRANS-1,2-DIHYDROBENZENE-1,2-DIOL DEHYDROGENASE"/>
    <property type="match status" value="1"/>
</dbReference>
<gene>
    <name evidence="5" type="ORF">PG915_16340</name>
</gene>
<proteinExistence type="inferred from homology"/>
<dbReference type="InterPro" id="IPR000683">
    <property type="entry name" value="Gfo/Idh/MocA-like_OxRdtase_N"/>
</dbReference>
<dbReference type="GO" id="GO:0016491">
    <property type="term" value="F:oxidoreductase activity"/>
    <property type="evidence" value="ECO:0007669"/>
    <property type="project" value="UniProtKB-KW"/>
</dbReference>
<evidence type="ECO:0000256" key="1">
    <source>
        <dbReference type="ARBA" id="ARBA00010928"/>
    </source>
</evidence>
<dbReference type="RefSeq" id="WP_353499491.1">
    <property type="nucleotide sequence ID" value="NZ_CP115921.1"/>
</dbReference>
<keyword evidence="2" id="KW-0560">Oxidoreductase</keyword>
<sequence length="320" mass="35516">MIKWGVMGPGRIAHNFAKGIAVTDGAVIQAVASRNEKRATQFAGQYQIETIYSDYQALTQDPEVDIIYIATPHAFHYEQALMCLNAGKAVMCEKALTITAEQSRYLHQVSKEQGVFIMEAFWSKFLPAWEQIQHWKLKIGDIKLVQSNFCFKAERNYSDRLFDPIQGGGALHDIGIYNIASSNYVFDQLPIQWQVLGTVGETGVEESVSAVLEYEGDSRATFTCSFNVTTPNTMTIFGEHGRIEIAEPFFGAEKATLVTDSANEVFEIPHAGAGFEYQIAEANACLQLGKIESGKHPMQATIDTLEIIGEMRRSLGIGRQ</sequence>
<dbReference type="EMBL" id="CP115921">
    <property type="protein sequence ID" value="XCD18346.1"/>
    <property type="molecule type" value="Genomic_DNA"/>
</dbReference>
<feature type="domain" description="Gfo/Idh/MocA-like oxidoreductase N-terminal" evidence="3">
    <location>
        <begin position="2"/>
        <end position="119"/>
    </location>
</feature>
<evidence type="ECO:0000259" key="4">
    <source>
        <dbReference type="Pfam" id="PF22725"/>
    </source>
</evidence>